<reference evidence="1 2" key="1">
    <citation type="journal article" date="2007" name="Nature">
        <title>Evolution of genes and genomes on the Drosophila phylogeny.</title>
        <authorList>
            <consortium name="Drosophila 12 Genomes Consortium"/>
            <person name="Clark A.G."/>
            <person name="Eisen M.B."/>
            <person name="Smith D.R."/>
            <person name="Bergman C.M."/>
            <person name="Oliver B."/>
            <person name="Markow T.A."/>
            <person name="Kaufman T.C."/>
            <person name="Kellis M."/>
            <person name="Gelbart W."/>
            <person name="Iyer V.N."/>
            <person name="Pollard D.A."/>
            <person name="Sackton T.B."/>
            <person name="Larracuente A.M."/>
            <person name="Singh N.D."/>
            <person name="Abad J.P."/>
            <person name="Abt D.N."/>
            <person name="Adryan B."/>
            <person name="Aguade M."/>
            <person name="Akashi H."/>
            <person name="Anderson W.W."/>
            <person name="Aquadro C.F."/>
            <person name="Ardell D.H."/>
            <person name="Arguello R."/>
            <person name="Artieri C.G."/>
            <person name="Barbash D.A."/>
            <person name="Barker D."/>
            <person name="Barsanti P."/>
            <person name="Batterham P."/>
            <person name="Batzoglou S."/>
            <person name="Begun D."/>
            <person name="Bhutkar A."/>
            <person name="Blanco E."/>
            <person name="Bosak S.A."/>
            <person name="Bradley R.K."/>
            <person name="Brand A.D."/>
            <person name="Brent M.R."/>
            <person name="Brooks A.N."/>
            <person name="Brown R.H."/>
            <person name="Butlin R.K."/>
            <person name="Caggese C."/>
            <person name="Calvi B.R."/>
            <person name="Bernardo de Carvalho A."/>
            <person name="Caspi A."/>
            <person name="Castrezana S."/>
            <person name="Celniker S.E."/>
            <person name="Chang J.L."/>
            <person name="Chapple C."/>
            <person name="Chatterji S."/>
            <person name="Chinwalla A."/>
            <person name="Civetta A."/>
            <person name="Clifton S.W."/>
            <person name="Comeron J.M."/>
            <person name="Costello J.C."/>
            <person name="Coyne J.A."/>
            <person name="Daub J."/>
            <person name="David R.G."/>
            <person name="Delcher A.L."/>
            <person name="Delehaunty K."/>
            <person name="Do C.B."/>
            <person name="Ebling H."/>
            <person name="Edwards K."/>
            <person name="Eickbush T."/>
            <person name="Evans J.D."/>
            <person name="Filipski A."/>
            <person name="Findeiss S."/>
            <person name="Freyhult E."/>
            <person name="Fulton L."/>
            <person name="Fulton R."/>
            <person name="Garcia A.C."/>
            <person name="Gardiner A."/>
            <person name="Garfield D.A."/>
            <person name="Garvin B.E."/>
            <person name="Gibson G."/>
            <person name="Gilbert D."/>
            <person name="Gnerre S."/>
            <person name="Godfrey J."/>
            <person name="Good R."/>
            <person name="Gotea V."/>
            <person name="Gravely B."/>
            <person name="Greenberg A.J."/>
            <person name="Griffiths-Jones S."/>
            <person name="Gross S."/>
            <person name="Guigo R."/>
            <person name="Gustafson E.A."/>
            <person name="Haerty W."/>
            <person name="Hahn M.W."/>
            <person name="Halligan D.L."/>
            <person name="Halpern A.L."/>
            <person name="Halter G.M."/>
            <person name="Han M.V."/>
            <person name="Heger A."/>
            <person name="Hillier L."/>
            <person name="Hinrichs A.S."/>
            <person name="Holmes I."/>
            <person name="Hoskins R.A."/>
            <person name="Hubisz M.J."/>
            <person name="Hultmark D."/>
            <person name="Huntley M.A."/>
            <person name="Jaffe D.B."/>
            <person name="Jagadeeshan S."/>
            <person name="Jeck W.R."/>
            <person name="Johnson J."/>
            <person name="Jones C.D."/>
            <person name="Jordan W.C."/>
            <person name="Karpen G.H."/>
            <person name="Kataoka E."/>
            <person name="Keightley P.D."/>
            <person name="Kheradpour P."/>
            <person name="Kirkness E.F."/>
            <person name="Koerich L.B."/>
            <person name="Kristiansen K."/>
            <person name="Kudrna D."/>
            <person name="Kulathinal R.J."/>
            <person name="Kumar S."/>
            <person name="Kwok R."/>
            <person name="Lander E."/>
            <person name="Langley C.H."/>
            <person name="Lapoint R."/>
            <person name="Lazzaro B.P."/>
            <person name="Lee S.J."/>
            <person name="Levesque L."/>
            <person name="Li R."/>
            <person name="Lin C.F."/>
            <person name="Lin M.F."/>
            <person name="Lindblad-Toh K."/>
            <person name="Llopart A."/>
            <person name="Long M."/>
            <person name="Low L."/>
            <person name="Lozovsky E."/>
            <person name="Lu J."/>
            <person name="Luo M."/>
            <person name="Machado C.A."/>
            <person name="Makalowski W."/>
            <person name="Marzo M."/>
            <person name="Matsuda M."/>
            <person name="Matzkin L."/>
            <person name="McAllister B."/>
            <person name="McBride C.S."/>
            <person name="McKernan B."/>
            <person name="McKernan K."/>
            <person name="Mendez-Lago M."/>
            <person name="Minx P."/>
            <person name="Mollenhauer M.U."/>
            <person name="Montooth K."/>
            <person name="Mount S.M."/>
            <person name="Mu X."/>
            <person name="Myers E."/>
            <person name="Negre B."/>
            <person name="Newfeld S."/>
            <person name="Nielsen R."/>
            <person name="Noor M.A."/>
            <person name="O'Grady P."/>
            <person name="Pachter L."/>
            <person name="Papaceit M."/>
            <person name="Parisi M.J."/>
            <person name="Parisi M."/>
            <person name="Parts L."/>
            <person name="Pedersen J.S."/>
            <person name="Pesole G."/>
            <person name="Phillippy A.M."/>
            <person name="Ponting C.P."/>
            <person name="Pop M."/>
            <person name="Porcelli D."/>
            <person name="Powell J.R."/>
            <person name="Prohaska S."/>
            <person name="Pruitt K."/>
            <person name="Puig M."/>
            <person name="Quesneville H."/>
            <person name="Ram K.R."/>
            <person name="Rand D."/>
            <person name="Rasmussen M.D."/>
            <person name="Reed L.K."/>
            <person name="Reenan R."/>
            <person name="Reily A."/>
            <person name="Remington K.A."/>
            <person name="Rieger T.T."/>
            <person name="Ritchie M.G."/>
            <person name="Robin C."/>
            <person name="Rogers Y.H."/>
            <person name="Rohde C."/>
            <person name="Rozas J."/>
            <person name="Rubenfield M.J."/>
            <person name="Ruiz A."/>
            <person name="Russo S."/>
            <person name="Salzberg S.L."/>
            <person name="Sanchez-Gracia A."/>
            <person name="Saranga D.J."/>
            <person name="Sato H."/>
            <person name="Schaeffer S.W."/>
            <person name="Schatz M.C."/>
            <person name="Schlenke T."/>
            <person name="Schwartz R."/>
            <person name="Segarra C."/>
            <person name="Singh R.S."/>
            <person name="Sirot L."/>
            <person name="Sirota M."/>
            <person name="Sisneros N.B."/>
            <person name="Smith C.D."/>
            <person name="Smith T.F."/>
            <person name="Spieth J."/>
            <person name="Stage D.E."/>
            <person name="Stark A."/>
            <person name="Stephan W."/>
            <person name="Strausberg R.L."/>
            <person name="Strempel S."/>
            <person name="Sturgill D."/>
            <person name="Sutton G."/>
            <person name="Sutton G.G."/>
            <person name="Tao W."/>
            <person name="Teichmann S."/>
            <person name="Tobari Y.N."/>
            <person name="Tomimura Y."/>
            <person name="Tsolas J.M."/>
            <person name="Valente V.L."/>
            <person name="Venter E."/>
            <person name="Venter J.C."/>
            <person name="Vicario S."/>
            <person name="Vieira F.G."/>
            <person name="Vilella A.J."/>
            <person name="Villasante A."/>
            <person name="Walenz B."/>
            <person name="Wang J."/>
            <person name="Wasserman M."/>
            <person name="Watts T."/>
            <person name="Wilson D."/>
            <person name="Wilson R.K."/>
            <person name="Wing R.A."/>
            <person name="Wolfner M.F."/>
            <person name="Wong A."/>
            <person name="Wong G.K."/>
            <person name="Wu C.I."/>
            <person name="Wu G."/>
            <person name="Yamamoto D."/>
            <person name="Yang H.P."/>
            <person name="Yang S.P."/>
            <person name="Yorke J.A."/>
            <person name="Yoshida K."/>
            <person name="Zdobnov E."/>
            <person name="Zhang P."/>
            <person name="Zhang Y."/>
            <person name="Zimin A.V."/>
            <person name="Baldwin J."/>
            <person name="Abdouelleil A."/>
            <person name="Abdulkadir J."/>
            <person name="Abebe A."/>
            <person name="Abera B."/>
            <person name="Abreu J."/>
            <person name="Acer S.C."/>
            <person name="Aftuck L."/>
            <person name="Alexander A."/>
            <person name="An P."/>
            <person name="Anderson E."/>
            <person name="Anderson S."/>
            <person name="Arachi H."/>
            <person name="Azer M."/>
            <person name="Bachantsang P."/>
            <person name="Barry A."/>
            <person name="Bayul T."/>
            <person name="Berlin A."/>
            <person name="Bessette D."/>
            <person name="Bloom T."/>
            <person name="Blye J."/>
            <person name="Boguslavskiy L."/>
            <person name="Bonnet C."/>
            <person name="Boukhgalter B."/>
            <person name="Bourzgui I."/>
            <person name="Brown A."/>
            <person name="Cahill P."/>
            <person name="Channer S."/>
            <person name="Cheshatsang Y."/>
            <person name="Chuda L."/>
            <person name="Citroen M."/>
            <person name="Collymore A."/>
            <person name="Cooke P."/>
            <person name="Costello M."/>
            <person name="D'Aco K."/>
            <person name="Daza R."/>
            <person name="De Haan G."/>
            <person name="DeGray S."/>
            <person name="DeMaso C."/>
            <person name="Dhargay N."/>
            <person name="Dooley K."/>
            <person name="Dooley E."/>
            <person name="Doricent M."/>
            <person name="Dorje P."/>
            <person name="Dorjee K."/>
            <person name="Dupes A."/>
            <person name="Elong R."/>
            <person name="Falk J."/>
            <person name="Farina A."/>
            <person name="Faro S."/>
            <person name="Ferguson D."/>
            <person name="Fisher S."/>
            <person name="Foley C.D."/>
            <person name="Franke A."/>
            <person name="Friedrich D."/>
            <person name="Gadbois L."/>
            <person name="Gearin G."/>
            <person name="Gearin C.R."/>
            <person name="Giannoukos G."/>
            <person name="Goode T."/>
            <person name="Graham J."/>
            <person name="Grandbois E."/>
            <person name="Grewal S."/>
            <person name="Gyaltsen K."/>
            <person name="Hafez N."/>
            <person name="Hagos B."/>
            <person name="Hall J."/>
            <person name="Henson C."/>
            <person name="Hollinger A."/>
            <person name="Honan T."/>
            <person name="Huard M.D."/>
            <person name="Hughes L."/>
            <person name="Hurhula B."/>
            <person name="Husby M.E."/>
            <person name="Kamat A."/>
            <person name="Kanga B."/>
            <person name="Kashin S."/>
            <person name="Khazanovich D."/>
            <person name="Kisner P."/>
            <person name="Lance K."/>
            <person name="Lara M."/>
            <person name="Lee W."/>
            <person name="Lennon N."/>
            <person name="Letendre F."/>
            <person name="LeVine R."/>
            <person name="Lipovsky A."/>
            <person name="Liu X."/>
            <person name="Liu J."/>
            <person name="Liu S."/>
            <person name="Lokyitsang T."/>
            <person name="Lokyitsang Y."/>
            <person name="Lubonja R."/>
            <person name="Lui A."/>
            <person name="MacDonald P."/>
            <person name="Magnisalis V."/>
            <person name="Maru K."/>
            <person name="Matthews C."/>
            <person name="McCusker W."/>
            <person name="McDonough S."/>
            <person name="Mehta T."/>
            <person name="Meldrim J."/>
            <person name="Meneus L."/>
            <person name="Mihai O."/>
            <person name="Mihalev A."/>
            <person name="Mihova T."/>
            <person name="Mittelman R."/>
            <person name="Mlenga V."/>
            <person name="Montmayeur A."/>
            <person name="Mulrain L."/>
            <person name="Navidi A."/>
            <person name="Naylor J."/>
            <person name="Negash T."/>
            <person name="Nguyen T."/>
            <person name="Nguyen N."/>
            <person name="Nicol R."/>
            <person name="Norbu C."/>
            <person name="Norbu N."/>
            <person name="Novod N."/>
            <person name="O'Neill B."/>
            <person name="Osman S."/>
            <person name="Markiewicz E."/>
            <person name="Oyono O.L."/>
            <person name="Patti C."/>
            <person name="Phunkhang P."/>
            <person name="Pierre F."/>
            <person name="Priest M."/>
            <person name="Raghuraman S."/>
            <person name="Rege F."/>
            <person name="Reyes R."/>
            <person name="Rise C."/>
            <person name="Rogov P."/>
            <person name="Ross K."/>
            <person name="Ryan E."/>
            <person name="Settipalli S."/>
            <person name="Shea T."/>
            <person name="Sherpa N."/>
            <person name="Shi L."/>
            <person name="Shih D."/>
            <person name="Sparrow T."/>
            <person name="Spaulding J."/>
            <person name="Stalker J."/>
            <person name="Stange-Thomann N."/>
            <person name="Stavropoulos S."/>
            <person name="Stone C."/>
            <person name="Strader C."/>
            <person name="Tesfaye S."/>
            <person name="Thomson T."/>
            <person name="Thoulutsang Y."/>
            <person name="Thoulutsang D."/>
            <person name="Topham K."/>
            <person name="Topping I."/>
            <person name="Tsamla T."/>
            <person name="Vassiliev H."/>
            <person name="Vo A."/>
            <person name="Wangchuk T."/>
            <person name="Wangdi T."/>
            <person name="Weiand M."/>
            <person name="Wilkinson J."/>
            <person name="Wilson A."/>
            <person name="Yadav S."/>
            <person name="Young G."/>
            <person name="Yu Q."/>
            <person name="Zembek L."/>
            <person name="Zhong D."/>
            <person name="Zimmer A."/>
            <person name="Zwirko Z."/>
            <person name="Jaffe D.B."/>
            <person name="Alvarez P."/>
            <person name="Brockman W."/>
            <person name="Butler J."/>
            <person name="Chin C."/>
            <person name="Gnerre S."/>
            <person name="Grabherr M."/>
            <person name="Kleber M."/>
            <person name="Mauceli E."/>
            <person name="MacCallum I."/>
        </authorList>
    </citation>
    <scope>NUCLEOTIDE SEQUENCE [LARGE SCALE GENOMIC DNA]</scope>
    <source>
        <strain evidence="2">Tucson 14030-0811.24</strain>
    </source>
</reference>
<dbReference type="InParanoid" id="B4MWZ9"/>
<sequence>MASGAVYTHLGPQQVLANVGIAGSHESTNLHWFQPTKSWQIQLAASSFGCNQPVSSSDKCDASSIRFQCVCDFTCSAWDKPCNWCYTCPAELGYINQIRAKTNKLPIFGLPYRNHTECLNINILTHNNKNCCNYFCEANIKDVCF</sequence>
<dbReference type="OrthoDB" id="7854337at2759"/>
<dbReference type="STRING" id="7260.B4MWZ9"/>
<dbReference type="HOGENOM" id="CLU_2040520_0_0_1"/>
<organism evidence="1 2">
    <name type="scientific">Drosophila willistoni</name>
    <name type="common">Fruit fly</name>
    <dbReference type="NCBI Taxonomy" id="7260"/>
    <lineage>
        <taxon>Eukaryota</taxon>
        <taxon>Metazoa</taxon>
        <taxon>Ecdysozoa</taxon>
        <taxon>Arthropoda</taxon>
        <taxon>Hexapoda</taxon>
        <taxon>Insecta</taxon>
        <taxon>Pterygota</taxon>
        <taxon>Neoptera</taxon>
        <taxon>Endopterygota</taxon>
        <taxon>Diptera</taxon>
        <taxon>Brachycera</taxon>
        <taxon>Muscomorpha</taxon>
        <taxon>Ephydroidea</taxon>
        <taxon>Drosophilidae</taxon>
        <taxon>Drosophila</taxon>
        <taxon>Sophophora</taxon>
    </lineage>
</organism>
<accession>B4MWZ9</accession>
<keyword evidence="2" id="KW-1185">Reference proteome</keyword>
<gene>
    <name evidence="1" type="primary">Dwil\GK15565</name>
    <name evidence="1" type="ORF">Dwil_GK15565</name>
</gene>
<evidence type="ECO:0000313" key="1">
    <source>
        <dbReference type="EMBL" id="EDW76638.2"/>
    </source>
</evidence>
<name>B4MWZ9_DROWI</name>
<dbReference type="EMBL" id="CH963857">
    <property type="protein sequence ID" value="EDW76638.2"/>
    <property type="molecule type" value="Genomic_DNA"/>
</dbReference>
<evidence type="ECO:0000313" key="2">
    <source>
        <dbReference type="Proteomes" id="UP000007798"/>
    </source>
</evidence>
<dbReference type="AlphaFoldDB" id="B4MWZ9"/>
<dbReference type="Proteomes" id="UP000007798">
    <property type="component" value="Unassembled WGS sequence"/>
</dbReference>
<protein>
    <submittedName>
        <fullName evidence="1">Uncharacterized protein</fullName>
    </submittedName>
</protein>
<proteinExistence type="predicted"/>